<dbReference type="Pfam" id="PF04403">
    <property type="entry name" value="PqiA"/>
    <property type="match status" value="1"/>
</dbReference>
<gene>
    <name evidence="2" type="ordered locus">Thivi_1063</name>
</gene>
<protein>
    <submittedName>
        <fullName evidence="2">Putative paraquat-inducible protein A</fullName>
    </submittedName>
</protein>
<dbReference type="Proteomes" id="UP000006062">
    <property type="component" value="Chromosome"/>
</dbReference>
<dbReference type="STRING" id="765911.Thivi_1063"/>
<reference evidence="2 3" key="1">
    <citation type="submission" date="2012-06" db="EMBL/GenBank/DDBJ databases">
        <title>Complete sequence of Thiocystis violascens DSM 198.</title>
        <authorList>
            <consortium name="US DOE Joint Genome Institute"/>
            <person name="Lucas S."/>
            <person name="Han J."/>
            <person name="Lapidus A."/>
            <person name="Cheng J.-F."/>
            <person name="Goodwin L."/>
            <person name="Pitluck S."/>
            <person name="Peters L."/>
            <person name="Ovchinnikova G."/>
            <person name="Teshima H."/>
            <person name="Detter J.C."/>
            <person name="Han C."/>
            <person name="Tapia R."/>
            <person name="Land M."/>
            <person name="Hauser L."/>
            <person name="Kyrpides N."/>
            <person name="Ivanova N."/>
            <person name="Pagani I."/>
            <person name="Vogl K."/>
            <person name="Liu Z."/>
            <person name="Frigaard N.-U."/>
            <person name="Bryant D."/>
            <person name="Woyke T."/>
        </authorList>
    </citation>
    <scope>NUCLEOTIDE SEQUENCE [LARGE SCALE GENOMIC DNA]</scope>
    <source>
        <strain evidence="3">ATCC 17096 / DSM 198 / 6111</strain>
    </source>
</reference>
<evidence type="ECO:0000313" key="2">
    <source>
        <dbReference type="EMBL" id="AFL73094.1"/>
    </source>
</evidence>
<feature type="transmembrane region" description="Helical" evidence="1">
    <location>
        <begin position="373"/>
        <end position="390"/>
    </location>
</feature>
<evidence type="ECO:0000313" key="3">
    <source>
        <dbReference type="Proteomes" id="UP000006062"/>
    </source>
</evidence>
<accession>I3Y7X6</accession>
<feature type="transmembrane region" description="Helical" evidence="1">
    <location>
        <begin position="325"/>
        <end position="352"/>
    </location>
</feature>
<dbReference type="EMBL" id="CP003154">
    <property type="protein sequence ID" value="AFL73094.1"/>
    <property type="molecule type" value="Genomic_DNA"/>
</dbReference>
<dbReference type="HOGENOM" id="CLU_646899_0_0_6"/>
<sequence length="444" mass="49079">MSGFFIVKRVFATLLFSAAVALLVHLIGDLNRVKTLKTDLAEIESVRYGLLDADQWVSKISAIVERQVSEFELTAENRPRIKKVVEQVLETMLVEIERYLRQRNLSGGGTWMDQLQGVLQQGVQDLLIDFRKLRKKIPQYADAVVEQLGKPEAKEEIKTQVLGLLRQSADSTFARTDRAHLEAVFVRQGCIESAACSAKLETLIQAARLPVFQQLAGLAGLVAGLFLICLSGSARMAKNIDLTVESRRGRGGFDSFKLLLLTGAILILLVGGLLTPMIEIDARIGELRLEFLGEPLVFTNQVLYFQSKSIFEVVRILAETGAADMLLVAVLITLFSVIFPALKLIATYVYYYDFRQARGSGWVGFFALRSGKWSMADVLVIAIFMAYIGFDGLVASQLGSLGRVGEGVELLTTNGTSLEPGFYLFLSFVMASLLLSAVLEREFE</sequence>
<feature type="transmembrane region" description="Helical" evidence="1">
    <location>
        <begin position="215"/>
        <end position="237"/>
    </location>
</feature>
<dbReference type="InterPro" id="IPR007498">
    <property type="entry name" value="PqiA-like"/>
</dbReference>
<feature type="transmembrane region" description="Helical" evidence="1">
    <location>
        <begin position="421"/>
        <end position="439"/>
    </location>
</feature>
<dbReference type="AlphaFoldDB" id="I3Y7X6"/>
<dbReference type="eggNOG" id="COG2995">
    <property type="taxonomic scope" value="Bacteria"/>
</dbReference>
<organism evidence="2 3">
    <name type="scientific">Thiocystis violascens (strain ATCC 17096 / DSM 198 / 6111)</name>
    <name type="common">Chromatium violascens</name>
    <dbReference type="NCBI Taxonomy" id="765911"/>
    <lineage>
        <taxon>Bacteria</taxon>
        <taxon>Pseudomonadati</taxon>
        <taxon>Pseudomonadota</taxon>
        <taxon>Gammaproteobacteria</taxon>
        <taxon>Chromatiales</taxon>
        <taxon>Chromatiaceae</taxon>
        <taxon>Thiocystis</taxon>
    </lineage>
</organism>
<proteinExistence type="predicted"/>
<name>I3Y7X6_THIV6</name>
<keyword evidence="1" id="KW-0812">Transmembrane</keyword>
<keyword evidence="1" id="KW-1133">Transmembrane helix</keyword>
<feature type="transmembrane region" description="Helical" evidence="1">
    <location>
        <begin position="258"/>
        <end position="278"/>
    </location>
</feature>
<dbReference type="KEGG" id="tvi:Thivi_1063"/>
<dbReference type="OrthoDB" id="9800207at2"/>
<keyword evidence="1" id="KW-0472">Membrane</keyword>
<keyword evidence="3" id="KW-1185">Reference proteome</keyword>
<dbReference type="RefSeq" id="WP_014777579.1">
    <property type="nucleotide sequence ID" value="NC_018012.1"/>
</dbReference>
<evidence type="ECO:0000256" key="1">
    <source>
        <dbReference type="SAM" id="Phobius"/>
    </source>
</evidence>